<proteinExistence type="predicted"/>
<accession>A0ABP3VJK0</accession>
<keyword evidence="3" id="KW-0157">Chromophore</keyword>
<comment type="caution">
    <text evidence="5">The sequence shown here is derived from an EMBL/GenBank/DDBJ whole genome shotgun (WGS) entry which is preliminary data.</text>
</comment>
<dbReference type="PANTHER" id="PTHR47429:SF2">
    <property type="entry name" value="PROTEIN TWIN LOV 1"/>
    <property type="match status" value="1"/>
</dbReference>
<keyword evidence="6" id="KW-1185">Reference proteome</keyword>
<evidence type="ECO:0000313" key="6">
    <source>
        <dbReference type="Proteomes" id="UP001500185"/>
    </source>
</evidence>
<evidence type="ECO:0000313" key="5">
    <source>
        <dbReference type="EMBL" id="GAA0761372.1"/>
    </source>
</evidence>
<sequence length="158" mass="18787">MKRGPLLSWDIYSEYFFKLIKKLKKNQEVEKLSIFQSKFNWDFQIEETLFKNEYKAIVVTDKNQKIIWVNEGFKDMTGYSLSFMKDKSPKILQGEKTSKEALQFIRSHIKEGAICETSMVNYKKDGSEYMCEIKIFPIHNENNKVEHYLALENESFLN</sequence>
<dbReference type="RefSeq" id="WP_224454928.1">
    <property type="nucleotide sequence ID" value="NZ_BAAAGG010000021.1"/>
</dbReference>
<dbReference type="EMBL" id="BAAAGG010000021">
    <property type="protein sequence ID" value="GAA0761372.1"/>
    <property type="molecule type" value="Genomic_DNA"/>
</dbReference>
<dbReference type="Proteomes" id="UP001500185">
    <property type="component" value="Unassembled WGS sequence"/>
</dbReference>
<dbReference type="NCBIfam" id="TIGR00229">
    <property type="entry name" value="sensory_box"/>
    <property type="match status" value="1"/>
</dbReference>
<feature type="domain" description="PAS" evidence="4">
    <location>
        <begin position="56"/>
        <end position="149"/>
    </location>
</feature>
<keyword evidence="2" id="KW-0288">FMN</keyword>
<dbReference type="Gene3D" id="3.30.450.20">
    <property type="entry name" value="PAS domain"/>
    <property type="match status" value="1"/>
</dbReference>
<reference evidence="6" key="1">
    <citation type="journal article" date="2019" name="Int. J. Syst. Evol. Microbiol.">
        <title>The Global Catalogue of Microorganisms (GCM) 10K type strain sequencing project: providing services to taxonomists for standard genome sequencing and annotation.</title>
        <authorList>
            <consortium name="The Broad Institute Genomics Platform"/>
            <consortium name="The Broad Institute Genome Sequencing Center for Infectious Disease"/>
            <person name="Wu L."/>
            <person name="Ma J."/>
        </authorList>
    </citation>
    <scope>NUCLEOTIDE SEQUENCE [LARGE SCALE GENOMIC DNA]</scope>
    <source>
        <strain evidence="6">JCM 16231</strain>
    </source>
</reference>
<gene>
    <name evidence="5" type="ORF">GCM10009433_20590</name>
</gene>
<evidence type="ECO:0000259" key="4">
    <source>
        <dbReference type="Pfam" id="PF13426"/>
    </source>
</evidence>
<dbReference type="InterPro" id="IPR000014">
    <property type="entry name" value="PAS"/>
</dbReference>
<organism evidence="5 6">
    <name type="scientific">Psychroflexus lacisalsi</name>
    <dbReference type="NCBI Taxonomy" id="503928"/>
    <lineage>
        <taxon>Bacteria</taxon>
        <taxon>Pseudomonadati</taxon>
        <taxon>Bacteroidota</taxon>
        <taxon>Flavobacteriia</taxon>
        <taxon>Flavobacteriales</taxon>
        <taxon>Flavobacteriaceae</taxon>
        <taxon>Psychroflexus</taxon>
    </lineage>
</organism>
<dbReference type="CDD" id="cd00130">
    <property type="entry name" value="PAS"/>
    <property type="match status" value="1"/>
</dbReference>
<dbReference type="SUPFAM" id="SSF55785">
    <property type="entry name" value="PYP-like sensor domain (PAS domain)"/>
    <property type="match status" value="1"/>
</dbReference>
<evidence type="ECO:0000256" key="3">
    <source>
        <dbReference type="ARBA" id="ARBA00022991"/>
    </source>
</evidence>
<keyword evidence="1" id="KW-0285">Flavoprotein</keyword>
<dbReference type="Pfam" id="PF13426">
    <property type="entry name" value="PAS_9"/>
    <property type="match status" value="1"/>
</dbReference>
<dbReference type="PANTHER" id="PTHR47429">
    <property type="entry name" value="PROTEIN TWIN LOV 1"/>
    <property type="match status" value="1"/>
</dbReference>
<evidence type="ECO:0000256" key="2">
    <source>
        <dbReference type="ARBA" id="ARBA00022643"/>
    </source>
</evidence>
<dbReference type="InterPro" id="IPR035965">
    <property type="entry name" value="PAS-like_dom_sf"/>
</dbReference>
<protein>
    <submittedName>
        <fullName evidence="5">PAS domain-containing protein</fullName>
    </submittedName>
</protein>
<evidence type="ECO:0000256" key="1">
    <source>
        <dbReference type="ARBA" id="ARBA00022630"/>
    </source>
</evidence>
<name>A0ABP3VJK0_9FLAO</name>